<feature type="region of interest" description="Disordered" evidence="1">
    <location>
        <begin position="1"/>
        <end position="21"/>
    </location>
</feature>
<evidence type="ECO:0000256" key="1">
    <source>
        <dbReference type="SAM" id="MobiDB-lite"/>
    </source>
</evidence>
<gene>
    <name evidence="2" type="ORF">EVAR_36602_1</name>
</gene>
<reference evidence="2 3" key="1">
    <citation type="journal article" date="2019" name="Commun. Biol.">
        <title>The bagworm genome reveals a unique fibroin gene that provides high tensile strength.</title>
        <authorList>
            <person name="Kono N."/>
            <person name="Nakamura H."/>
            <person name="Ohtoshi R."/>
            <person name="Tomita M."/>
            <person name="Numata K."/>
            <person name="Arakawa K."/>
        </authorList>
    </citation>
    <scope>NUCLEOTIDE SEQUENCE [LARGE SCALE GENOMIC DNA]</scope>
</reference>
<organism evidence="2 3">
    <name type="scientific">Eumeta variegata</name>
    <name type="common">Bagworm moth</name>
    <name type="synonym">Eumeta japonica</name>
    <dbReference type="NCBI Taxonomy" id="151549"/>
    <lineage>
        <taxon>Eukaryota</taxon>
        <taxon>Metazoa</taxon>
        <taxon>Ecdysozoa</taxon>
        <taxon>Arthropoda</taxon>
        <taxon>Hexapoda</taxon>
        <taxon>Insecta</taxon>
        <taxon>Pterygota</taxon>
        <taxon>Neoptera</taxon>
        <taxon>Endopterygota</taxon>
        <taxon>Lepidoptera</taxon>
        <taxon>Glossata</taxon>
        <taxon>Ditrysia</taxon>
        <taxon>Tineoidea</taxon>
        <taxon>Psychidae</taxon>
        <taxon>Oiketicinae</taxon>
        <taxon>Eumeta</taxon>
    </lineage>
</organism>
<dbReference type="Proteomes" id="UP000299102">
    <property type="component" value="Unassembled WGS sequence"/>
</dbReference>
<keyword evidence="3" id="KW-1185">Reference proteome</keyword>
<accession>A0A4C1ZML2</accession>
<name>A0A4C1ZML2_EUMVA</name>
<evidence type="ECO:0000313" key="2">
    <source>
        <dbReference type="EMBL" id="GBP89008.1"/>
    </source>
</evidence>
<comment type="caution">
    <text evidence="2">The sequence shown here is derived from an EMBL/GenBank/DDBJ whole genome shotgun (WGS) entry which is preliminary data.</text>
</comment>
<proteinExistence type="predicted"/>
<sequence length="211" mass="23780">MMSHRQCDEDGRLSDRPTTYHATEVKTPRTVSGMADQVAIFGRTDRSLHVHGCPGSDLIQGLNPLSAYLYSTSMVCTLFHIIEKEVANTAEHHSTDDRGSGAYIARRMYKFADQDPMNSSGTLHQCTRGRREADRFQEKAQSSRLPQLKGEATSWKVHFGNGVLSGVPLLNTQTARWFLRAYRHLGGSEESLGCVFHKSEDITERWIPVRR</sequence>
<protein>
    <submittedName>
        <fullName evidence="2">Uncharacterized protein</fullName>
    </submittedName>
</protein>
<evidence type="ECO:0000313" key="3">
    <source>
        <dbReference type="Proteomes" id="UP000299102"/>
    </source>
</evidence>
<dbReference type="EMBL" id="BGZK01001971">
    <property type="protein sequence ID" value="GBP89008.1"/>
    <property type="molecule type" value="Genomic_DNA"/>
</dbReference>
<dbReference type="AlphaFoldDB" id="A0A4C1ZML2"/>
<feature type="compositionally biased region" description="Basic and acidic residues" evidence="1">
    <location>
        <begin position="1"/>
        <end position="15"/>
    </location>
</feature>